<evidence type="ECO:0000256" key="12">
    <source>
        <dbReference type="PIRSR" id="PIRSR602481-1"/>
    </source>
</evidence>
<evidence type="ECO:0000256" key="13">
    <source>
        <dbReference type="PIRSR" id="PIRSR602481-2"/>
    </source>
</evidence>
<name>B8J8I6_ANAD2</name>
<dbReference type="Gene3D" id="1.10.10.10">
    <property type="entry name" value="Winged helix-like DNA-binding domain superfamily/Winged helix DNA-binding domain"/>
    <property type="match status" value="1"/>
</dbReference>
<dbReference type="InterPro" id="IPR043135">
    <property type="entry name" value="Fur_C"/>
</dbReference>
<evidence type="ECO:0000256" key="4">
    <source>
        <dbReference type="ARBA" id="ARBA00020910"/>
    </source>
</evidence>
<feature type="binding site" evidence="12">
    <location>
        <position position="152"/>
    </location>
    <ligand>
        <name>Zn(2+)</name>
        <dbReference type="ChEBI" id="CHEBI:29105"/>
    </ligand>
</feature>
<dbReference type="GO" id="GO:1900376">
    <property type="term" value="P:regulation of secondary metabolite biosynthetic process"/>
    <property type="evidence" value="ECO:0007669"/>
    <property type="project" value="TreeGrafter"/>
</dbReference>
<evidence type="ECO:0000256" key="3">
    <source>
        <dbReference type="ARBA" id="ARBA00011738"/>
    </source>
</evidence>
<dbReference type="AlphaFoldDB" id="B8J8I6"/>
<protein>
    <recommendedName>
        <fullName evidence="4">Ferric uptake regulation protein</fullName>
    </recommendedName>
</protein>
<feature type="binding site" evidence="13">
    <location>
        <position position="124"/>
    </location>
    <ligand>
        <name>Fe cation</name>
        <dbReference type="ChEBI" id="CHEBI:24875"/>
    </ligand>
</feature>
<dbReference type="CDD" id="cd07153">
    <property type="entry name" value="Fur_like"/>
    <property type="match status" value="1"/>
</dbReference>
<dbReference type="HOGENOM" id="CLU_096072_3_0_7"/>
<comment type="cofactor">
    <cofactor evidence="13">
        <name>Mn(2+)</name>
        <dbReference type="ChEBI" id="CHEBI:29035"/>
    </cofactor>
    <cofactor evidence="13">
        <name>Fe(2+)</name>
        <dbReference type="ChEBI" id="CHEBI:29033"/>
    </cofactor>
    <text evidence="13">Binds 1 Mn(2+) or Fe(2+) ion per subunit.</text>
</comment>
<evidence type="ECO:0000313" key="15">
    <source>
        <dbReference type="Proteomes" id="UP000007089"/>
    </source>
</evidence>
<comment type="subcellular location">
    <subcellularLocation>
        <location evidence="1">Cytoplasm</location>
    </subcellularLocation>
</comment>
<proteinExistence type="inferred from homology"/>
<dbReference type="InterPro" id="IPR036390">
    <property type="entry name" value="WH_DNA-bd_sf"/>
</dbReference>
<feature type="binding site" evidence="13">
    <location>
        <position position="105"/>
    </location>
    <ligand>
        <name>Fe cation</name>
        <dbReference type="ChEBI" id="CHEBI:24875"/>
    </ligand>
</feature>
<dbReference type="KEGG" id="acp:A2cp1_3949"/>
<comment type="similarity">
    <text evidence="2">Belongs to the Fur family.</text>
</comment>
<dbReference type="PANTHER" id="PTHR33202">
    <property type="entry name" value="ZINC UPTAKE REGULATION PROTEIN"/>
    <property type="match status" value="1"/>
</dbReference>
<organism evidence="14 15">
    <name type="scientific">Anaeromyxobacter dehalogenans (strain ATCC BAA-258 / DSM 21875 / 2CP-1)</name>
    <dbReference type="NCBI Taxonomy" id="455488"/>
    <lineage>
        <taxon>Bacteria</taxon>
        <taxon>Pseudomonadati</taxon>
        <taxon>Myxococcota</taxon>
        <taxon>Myxococcia</taxon>
        <taxon>Myxococcales</taxon>
        <taxon>Cystobacterineae</taxon>
        <taxon>Anaeromyxobacteraceae</taxon>
        <taxon>Anaeromyxobacter</taxon>
    </lineage>
</organism>
<evidence type="ECO:0000256" key="7">
    <source>
        <dbReference type="ARBA" id="ARBA00022723"/>
    </source>
</evidence>
<feature type="binding site" evidence="12">
    <location>
        <position position="149"/>
    </location>
    <ligand>
        <name>Zn(2+)</name>
        <dbReference type="ChEBI" id="CHEBI:29105"/>
    </ligand>
</feature>
<dbReference type="Gene3D" id="3.30.1490.190">
    <property type="match status" value="1"/>
</dbReference>
<keyword evidence="11" id="KW-0804">Transcription</keyword>
<dbReference type="Pfam" id="PF01475">
    <property type="entry name" value="FUR"/>
    <property type="match status" value="1"/>
</dbReference>
<keyword evidence="13" id="KW-0408">Iron</keyword>
<dbReference type="GO" id="GO:0000976">
    <property type="term" value="F:transcription cis-regulatory region binding"/>
    <property type="evidence" value="ECO:0007669"/>
    <property type="project" value="TreeGrafter"/>
</dbReference>
<evidence type="ECO:0000256" key="1">
    <source>
        <dbReference type="ARBA" id="ARBA00004496"/>
    </source>
</evidence>
<comment type="subunit">
    <text evidence="3">Homodimer.</text>
</comment>
<evidence type="ECO:0000256" key="6">
    <source>
        <dbReference type="ARBA" id="ARBA00022491"/>
    </source>
</evidence>
<dbReference type="Proteomes" id="UP000007089">
    <property type="component" value="Chromosome"/>
</dbReference>
<keyword evidence="9" id="KW-0805">Transcription regulation</keyword>
<keyword evidence="7 12" id="KW-0479">Metal-binding</keyword>
<keyword evidence="8 12" id="KW-0862">Zinc</keyword>
<comment type="cofactor">
    <cofactor evidence="12">
        <name>Zn(2+)</name>
        <dbReference type="ChEBI" id="CHEBI:29105"/>
    </cofactor>
    <text evidence="12">Binds 1 zinc ion per subunit.</text>
</comment>
<dbReference type="InterPro" id="IPR002481">
    <property type="entry name" value="FUR"/>
</dbReference>
<evidence type="ECO:0000256" key="11">
    <source>
        <dbReference type="ARBA" id="ARBA00023163"/>
    </source>
</evidence>
<feature type="binding site" evidence="13">
    <location>
        <position position="103"/>
    </location>
    <ligand>
        <name>Fe cation</name>
        <dbReference type="ChEBI" id="CHEBI:24875"/>
    </ligand>
</feature>
<evidence type="ECO:0000256" key="9">
    <source>
        <dbReference type="ARBA" id="ARBA00023015"/>
    </source>
</evidence>
<dbReference type="GO" id="GO:0008270">
    <property type="term" value="F:zinc ion binding"/>
    <property type="evidence" value="ECO:0007669"/>
    <property type="project" value="TreeGrafter"/>
</dbReference>
<keyword evidence="15" id="KW-1185">Reference proteome</keyword>
<dbReference type="InterPro" id="IPR036388">
    <property type="entry name" value="WH-like_DNA-bd_sf"/>
</dbReference>
<dbReference type="SUPFAM" id="SSF46785">
    <property type="entry name" value="Winged helix' DNA-binding domain"/>
    <property type="match status" value="1"/>
</dbReference>
<evidence type="ECO:0000256" key="10">
    <source>
        <dbReference type="ARBA" id="ARBA00023125"/>
    </source>
</evidence>
<evidence type="ECO:0000313" key="14">
    <source>
        <dbReference type="EMBL" id="ACL67272.1"/>
    </source>
</evidence>
<gene>
    <name evidence="14" type="ordered locus">A2cp1_3949</name>
</gene>
<dbReference type="GO" id="GO:0005829">
    <property type="term" value="C:cytosol"/>
    <property type="evidence" value="ECO:0007669"/>
    <property type="project" value="TreeGrafter"/>
</dbReference>
<evidence type="ECO:0000256" key="2">
    <source>
        <dbReference type="ARBA" id="ARBA00007957"/>
    </source>
</evidence>
<keyword evidence="10" id="KW-0238">DNA-binding</keyword>
<accession>B8J8I6</accession>
<evidence type="ECO:0000256" key="8">
    <source>
        <dbReference type="ARBA" id="ARBA00022833"/>
    </source>
</evidence>
<keyword evidence="6" id="KW-0678">Repressor</keyword>
<dbReference type="EMBL" id="CP001359">
    <property type="protein sequence ID" value="ACL67272.1"/>
    <property type="molecule type" value="Genomic_DNA"/>
</dbReference>
<reference evidence="14" key="1">
    <citation type="submission" date="2009-01" db="EMBL/GenBank/DDBJ databases">
        <title>Complete sequence of Anaeromyxobacter dehalogenans 2CP-1.</title>
        <authorList>
            <consortium name="US DOE Joint Genome Institute"/>
            <person name="Lucas S."/>
            <person name="Copeland A."/>
            <person name="Lapidus A."/>
            <person name="Glavina del Rio T."/>
            <person name="Dalin E."/>
            <person name="Tice H."/>
            <person name="Bruce D."/>
            <person name="Goodwin L."/>
            <person name="Pitluck S."/>
            <person name="Saunders E."/>
            <person name="Brettin T."/>
            <person name="Detter J.C."/>
            <person name="Han C."/>
            <person name="Larimer F."/>
            <person name="Land M."/>
            <person name="Hauser L."/>
            <person name="Kyrpides N."/>
            <person name="Ovchinnikova G."/>
            <person name="Beliaev A.S."/>
            <person name="Richardson P."/>
        </authorList>
    </citation>
    <scope>NUCLEOTIDE SEQUENCE</scope>
    <source>
        <strain evidence="14">2CP-1</strain>
    </source>
</reference>
<dbReference type="GO" id="GO:0003700">
    <property type="term" value="F:DNA-binding transcription factor activity"/>
    <property type="evidence" value="ECO:0007669"/>
    <property type="project" value="InterPro"/>
</dbReference>
<feature type="binding site" evidence="12">
    <location>
        <position position="109"/>
    </location>
    <ligand>
        <name>Zn(2+)</name>
        <dbReference type="ChEBI" id="CHEBI:29105"/>
    </ligand>
</feature>
<feature type="binding site" evidence="12">
    <location>
        <position position="112"/>
    </location>
    <ligand>
        <name>Zn(2+)</name>
        <dbReference type="ChEBI" id="CHEBI:29105"/>
    </ligand>
</feature>
<feature type="binding site" evidence="13">
    <location>
        <position position="141"/>
    </location>
    <ligand>
        <name>Fe cation</name>
        <dbReference type="ChEBI" id="CHEBI:24875"/>
    </ligand>
</feature>
<keyword evidence="5" id="KW-0963">Cytoplasm</keyword>
<sequence>MSEGRAEGVDGRTREALERFERFLHQRDLRLTEARAAIVEAALARQGHYPIDELIADLKQRGIRGSKATVYRTLPLLAEAGILEPAIVAGDARSYETTFGRHHHDHLVCSRCGRVVEFEFEAFEILQREVASRYGFRLEAHHHELVGTCPDCQAGEPPRG</sequence>
<evidence type="ECO:0000256" key="5">
    <source>
        <dbReference type="ARBA" id="ARBA00022490"/>
    </source>
</evidence>
<dbReference type="GO" id="GO:0045892">
    <property type="term" value="P:negative regulation of DNA-templated transcription"/>
    <property type="evidence" value="ECO:0007669"/>
    <property type="project" value="TreeGrafter"/>
</dbReference>
<dbReference type="PANTHER" id="PTHR33202:SF2">
    <property type="entry name" value="FERRIC UPTAKE REGULATION PROTEIN"/>
    <property type="match status" value="1"/>
</dbReference>